<dbReference type="GO" id="GO:0001006">
    <property type="term" value="F:RNA polymerase III type 3 promoter sequence-specific DNA binding"/>
    <property type="evidence" value="ECO:0007669"/>
    <property type="project" value="TreeGrafter"/>
</dbReference>
<keyword evidence="11" id="KW-1185">Reference proteome</keyword>
<keyword evidence="4" id="KW-0863">Zinc-finger</keyword>
<keyword evidence="8" id="KW-0539">Nucleus</keyword>
<dbReference type="InterPro" id="IPR000812">
    <property type="entry name" value="TFIIB"/>
</dbReference>
<dbReference type="GeneTree" id="ENSGT00390000010349"/>
<name>A0A3Q2YUE6_HIPCM</name>
<dbReference type="AlphaFoldDB" id="A0A3Q2YUE6"/>
<dbReference type="PANTHER" id="PTHR11618:SF4">
    <property type="entry name" value="TRANSCRIPTION FACTOR IIIB 90 KDA SUBUNIT"/>
    <property type="match status" value="1"/>
</dbReference>
<evidence type="ECO:0000256" key="4">
    <source>
        <dbReference type="ARBA" id="ARBA00022771"/>
    </source>
</evidence>
<dbReference type="PANTHER" id="PTHR11618">
    <property type="entry name" value="TRANSCRIPTION INITIATION FACTOR IIB-RELATED"/>
    <property type="match status" value="1"/>
</dbReference>
<dbReference type="Pfam" id="PF00382">
    <property type="entry name" value="TFIIB"/>
    <property type="match status" value="1"/>
</dbReference>
<evidence type="ECO:0000313" key="11">
    <source>
        <dbReference type="Proteomes" id="UP000264820"/>
    </source>
</evidence>
<dbReference type="GO" id="GO:0000126">
    <property type="term" value="C:transcription factor TFIIIB complex"/>
    <property type="evidence" value="ECO:0007669"/>
    <property type="project" value="TreeGrafter"/>
</dbReference>
<dbReference type="GO" id="GO:0070897">
    <property type="term" value="P:transcription preinitiation complex assembly"/>
    <property type="evidence" value="ECO:0007669"/>
    <property type="project" value="InterPro"/>
</dbReference>
<sequence length="140" mass="16136">MTALRLVQRMKRDWMHTGRRPSGLCGLHNCVCVCVCARVFVPLLVAARLHDFRRTTKEIIDVVKVCDSTLRKRLVEFSDTPASLLTVEEFMKVDLDQECDPPCFTAGLRAADRCRLRASGRVSRSSSRRRRRRRFHICTS</sequence>
<feature type="domain" description="Transcription factor TFIIB cyclin-like" evidence="9">
    <location>
        <begin position="2"/>
        <end position="79"/>
    </location>
</feature>
<keyword evidence="6" id="KW-0805">Transcription regulation</keyword>
<dbReference type="Gene3D" id="1.10.472.10">
    <property type="entry name" value="Cyclin-like"/>
    <property type="match status" value="1"/>
</dbReference>
<dbReference type="GO" id="GO:0017025">
    <property type="term" value="F:TBP-class protein binding"/>
    <property type="evidence" value="ECO:0007669"/>
    <property type="project" value="InterPro"/>
</dbReference>
<evidence type="ECO:0000256" key="2">
    <source>
        <dbReference type="ARBA" id="ARBA00010857"/>
    </source>
</evidence>
<protein>
    <recommendedName>
        <fullName evidence="9">Transcription factor TFIIB cyclin-like domain-containing protein</fullName>
    </recommendedName>
</protein>
<evidence type="ECO:0000256" key="7">
    <source>
        <dbReference type="ARBA" id="ARBA00023163"/>
    </source>
</evidence>
<proteinExistence type="inferred from homology"/>
<reference evidence="10" key="2">
    <citation type="submission" date="2025-09" db="UniProtKB">
        <authorList>
            <consortium name="Ensembl"/>
        </authorList>
    </citation>
    <scope>IDENTIFICATION</scope>
</reference>
<evidence type="ECO:0000256" key="6">
    <source>
        <dbReference type="ARBA" id="ARBA00023015"/>
    </source>
</evidence>
<dbReference type="GO" id="GO:0008270">
    <property type="term" value="F:zinc ion binding"/>
    <property type="evidence" value="ECO:0007669"/>
    <property type="project" value="UniProtKB-KW"/>
</dbReference>
<dbReference type="SUPFAM" id="SSF47954">
    <property type="entry name" value="Cyclin-like"/>
    <property type="match status" value="1"/>
</dbReference>
<evidence type="ECO:0000256" key="5">
    <source>
        <dbReference type="ARBA" id="ARBA00022833"/>
    </source>
</evidence>
<keyword evidence="3" id="KW-0479">Metal-binding</keyword>
<comment type="similarity">
    <text evidence="2">Belongs to the TFIIB family.</text>
</comment>
<evidence type="ECO:0000256" key="1">
    <source>
        <dbReference type="ARBA" id="ARBA00004123"/>
    </source>
</evidence>
<dbReference type="Ensembl" id="ENSHCOT00000014315.1">
    <property type="protein sequence ID" value="ENSHCOP00000017232.1"/>
    <property type="gene ID" value="ENSHCOG00000021094.1"/>
</dbReference>
<dbReference type="Proteomes" id="UP000264820">
    <property type="component" value="Unplaced"/>
</dbReference>
<organism evidence="10 11">
    <name type="scientific">Hippocampus comes</name>
    <name type="common">Tiger tail seahorse</name>
    <dbReference type="NCBI Taxonomy" id="109280"/>
    <lineage>
        <taxon>Eukaryota</taxon>
        <taxon>Metazoa</taxon>
        <taxon>Chordata</taxon>
        <taxon>Craniata</taxon>
        <taxon>Vertebrata</taxon>
        <taxon>Euteleostomi</taxon>
        <taxon>Actinopterygii</taxon>
        <taxon>Neopterygii</taxon>
        <taxon>Teleostei</taxon>
        <taxon>Neoteleostei</taxon>
        <taxon>Acanthomorphata</taxon>
        <taxon>Syngnathiaria</taxon>
        <taxon>Syngnathiformes</taxon>
        <taxon>Syngnathoidei</taxon>
        <taxon>Syngnathidae</taxon>
        <taxon>Hippocampus</taxon>
    </lineage>
</organism>
<dbReference type="GO" id="GO:0097550">
    <property type="term" value="C:transcription preinitiation complex"/>
    <property type="evidence" value="ECO:0007669"/>
    <property type="project" value="TreeGrafter"/>
</dbReference>
<accession>A0A3Q2YUE6</accession>
<dbReference type="InterPro" id="IPR013150">
    <property type="entry name" value="TFIIB_cyclin"/>
</dbReference>
<keyword evidence="7" id="KW-0804">Transcription</keyword>
<evidence type="ECO:0000256" key="8">
    <source>
        <dbReference type="ARBA" id="ARBA00023242"/>
    </source>
</evidence>
<evidence type="ECO:0000256" key="3">
    <source>
        <dbReference type="ARBA" id="ARBA00022723"/>
    </source>
</evidence>
<dbReference type="GO" id="GO:0005634">
    <property type="term" value="C:nucleus"/>
    <property type="evidence" value="ECO:0007669"/>
    <property type="project" value="UniProtKB-SubCell"/>
</dbReference>
<evidence type="ECO:0000259" key="9">
    <source>
        <dbReference type="Pfam" id="PF00382"/>
    </source>
</evidence>
<reference evidence="10" key="1">
    <citation type="submission" date="2025-08" db="UniProtKB">
        <authorList>
            <consortium name="Ensembl"/>
        </authorList>
    </citation>
    <scope>IDENTIFICATION</scope>
</reference>
<dbReference type="GO" id="GO:0000995">
    <property type="term" value="F:RNA polymerase III general transcription initiation factor activity"/>
    <property type="evidence" value="ECO:0007669"/>
    <property type="project" value="TreeGrafter"/>
</dbReference>
<keyword evidence="5" id="KW-0862">Zinc</keyword>
<dbReference type="InterPro" id="IPR036915">
    <property type="entry name" value="Cyclin-like_sf"/>
</dbReference>
<evidence type="ECO:0000313" key="10">
    <source>
        <dbReference type="Ensembl" id="ENSHCOP00000017232.1"/>
    </source>
</evidence>
<comment type="subcellular location">
    <subcellularLocation>
        <location evidence="1">Nucleus</location>
    </subcellularLocation>
</comment>